<gene>
    <name evidence="3" type="ORF">CVIRNUC_007002</name>
</gene>
<evidence type="ECO:0000256" key="2">
    <source>
        <dbReference type="SAM" id="Phobius"/>
    </source>
</evidence>
<accession>A0AAV1IAT5</accession>
<proteinExistence type="predicted"/>
<feature type="region of interest" description="Disordered" evidence="1">
    <location>
        <begin position="1"/>
        <end position="27"/>
    </location>
</feature>
<feature type="region of interest" description="Disordered" evidence="1">
    <location>
        <begin position="133"/>
        <end position="152"/>
    </location>
</feature>
<name>A0AAV1IAT5_9CHLO</name>
<keyword evidence="2" id="KW-0472">Membrane</keyword>
<keyword evidence="4" id="KW-1185">Reference proteome</keyword>
<feature type="transmembrane region" description="Helical" evidence="2">
    <location>
        <begin position="25"/>
        <end position="42"/>
    </location>
</feature>
<comment type="caution">
    <text evidence="3">The sequence shown here is derived from an EMBL/GenBank/DDBJ whole genome shotgun (WGS) entry which is preliminary data.</text>
</comment>
<feature type="region of interest" description="Disordered" evidence="1">
    <location>
        <begin position="45"/>
        <end position="125"/>
    </location>
</feature>
<evidence type="ECO:0000256" key="1">
    <source>
        <dbReference type="SAM" id="MobiDB-lite"/>
    </source>
</evidence>
<evidence type="ECO:0000313" key="4">
    <source>
        <dbReference type="Proteomes" id="UP001314263"/>
    </source>
</evidence>
<keyword evidence="2" id="KW-0812">Transmembrane</keyword>
<feature type="compositionally biased region" description="Basic residues" evidence="1">
    <location>
        <begin position="79"/>
        <end position="90"/>
    </location>
</feature>
<sequence length="152" mass="17143">MGGPAERSKKQLSKRKSQEPSQQTGLLPVLALTAAFAGFVLWKRHRHSASKTHRKSEEQGSKFQFPKGKAAAAGNARSKATRNNKKNKKGRREEIKARQQKTAETTKASDSKEKDEREKEPLVLNYSYFVPERADRLSAPAQRMTLPPKEQK</sequence>
<dbReference type="AlphaFoldDB" id="A0AAV1IAT5"/>
<reference evidence="3 4" key="1">
    <citation type="submission" date="2023-10" db="EMBL/GenBank/DDBJ databases">
        <authorList>
            <person name="Maclean D."/>
            <person name="Macfadyen A."/>
        </authorList>
    </citation>
    <scope>NUCLEOTIDE SEQUENCE [LARGE SCALE GENOMIC DNA]</scope>
</reference>
<feature type="compositionally biased region" description="Basic and acidic residues" evidence="1">
    <location>
        <begin position="107"/>
        <end position="121"/>
    </location>
</feature>
<feature type="compositionally biased region" description="Basic residues" evidence="1">
    <location>
        <begin position="45"/>
        <end position="54"/>
    </location>
</feature>
<dbReference type="Proteomes" id="UP001314263">
    <property type="component" value="Unassembled WGS sequence"/>
</dbReference>
<dbReference type="EMBL" id="CAUYUE010000009">
    <property type="protein sequence ID" value="CAK0783802.1"/>
    <property type="molecule type" value="Genomic_DNA"/>
</dbReference>
<organism evidence="3 4">
    <name type="scientific">Coccomyxa viridis</name>
    <dbReference type="NCBI Taxonomy" id="1274662"/>
    <lineage>
        <taxon>Eukaryota</taxon>
        <taxon>Viridiplantae</taxon>
        <taxon>Chlorophyta</taxon>
        <taxon>core chlorophytes</taxon>
        <taxon>Trebouxiophyceae</taxon>
        <taxon>Trebouxiophyceae incertae sedis</taxon>
        <taxon>Coccomyxaceae</taxon>
        <taxon>Coccomyxa</taxon>
    </lineage>
</organism>
<feature type="compositionally biased region" description="Low complexity" evidence="1">
    <location>
        <begin position="67"/>
        <end position="78"/>
    </location>
</feature>
<evidence type="ECO:0000313" key="3">
    <source>
        <dbReference type="EMBL" id="CAK0783802.1"/>
    </source>
</evidence>
<keyword evidence="2" id="KW-1133">Transmembrane helix</keyword>
<protein>
    <submittedName>
        <fullName evidence="3">Uncharacterized protein</fullName>
    </submittedName>
</protein>